<gene>
    <name evidence="1" type="ORF">NEZAVI_LOCUS2774</name>
</gene>
<reference evidence="1" key="1">
    <citation type="submission" date="2022-01" db="EMBL/GenBank/DDBJ databases">
        <authorList>
            <person name="King R."/>
        </authorList>
    </citation>
    <scope>NUCLEOTIDE SEQUENCE</scope>
</reference>
<evidence type="ECO:0000313" key="1">
    <source>
        <dbReference type="EMBL" id="CAH1391845.1"/>
    </source>
</evidence>
<organism evidence="1 2">
    <name type="scientific">Nezara viridula</name>
    <name type="common">Southern green stink bug</name>
    <name type="synonym">Cimex viridulus</name>
    <dbReference type="NCBI Taxonomy" id="85310"/>
    <lineage>
        <taxon>Eukaryota</taxon>
        <taxon>Metazoa</taxon>
        <taxon>Ecdysozoa</taxon>
        <taxon>Arthropoda</taxon>
        <taxon>Hexapoda</taxon>
        <taxon>Insecta</taxon>
        <taxon>Pterygota</taxon>
        <taxon>Neoptera</taxon>
        <taxon>Paraneoptera</taxon>
        <taxon>Hemiptera</taxon>
        <taxon>Heteroptera</taxon>
        <taxon>Panheteroptera</taxon>
        <taxon>Pentatomomorpha</taxon>
        <taxon>Pentatomoidea</taxon>
        <taxon>Pentatomidae</taxon>
        <taxon>Pentatominae</taxon>
        <taxon>Nezara</taxon>
    </lineage>
</organism>
<dbReference type="AlphaFoldDB" id="A0A9P0H311"/>
<name>A0A9P0H311_NEZVI</name>
<sequence>MKIRPRGNRPRPGHHLQLLLVYRNSFMSAAATLSSPRISQYIYITNPTPRCEAENPDAENIMQLVICRGLWERGWANKALAGFRGRGAGPNRFC</sequence>
<keyword evidence="2" id="KW-1185">Reference proteome</keyword>
<dbReference type="Proteomes" id="UP001152798">
    <property type="component" value="Chromosome 1"/>
</dbReference>
<protein>
    <submittedName>
        <fullName evidence="1">Uncharacterized protein</fullName>
    </submittedName>
</protein>
<proteinExistence type="predicted"/>
<accession>A0A9P0H311</accession>
<evidence type="ECO:0000313" key="2">
    <source>
        <dbReference type="Proteomes" id="UP001152798"/>
    </source>
</evidence>
<dbReference type="EMBL" id="OV725077">
    <property type="protein sequence ID" value="CAH1391845.1"/>
    <property type="molecule type" value="Genomic_DNA"/>
</dbReference>